<gene>
    <name evidence="2" type="ORF">MAR_025230</name>
</gene>
<evidence type="ECO:0000313" key="2">
    <source>
        <dbReference type="EMBL" id="WAR00858.1"/>
    </source>
</evidence>
<dbReference type="Proteomes" id="UP001164746">
    <property type="component" value="Chromosome 3"/>
</dbReference>
<proteinExistence type="predicted"/>
<dbReference type="EMBL" id="CP111014">
    <property type="protein sequence ID" value="WAR00858.1"/>
    <property type="molecule type" value="Genomic_DNA"/>
</dbReference>
<keyword evidence="3" id="KW-1185">Reference proteome</keyword>
<reference evidence="2" key="1">
    <citation type="submission" date="2022-11" db="EMBL/GenBank/DDBJ databases">
        <title>Centuries of genome instability and evolution in soft-shell clam transmissible cancer (bioRxiv).</title>
        <authorList>
            <person name="Hart S.F.M."/>
            <person name="Yonemitsu M.A."/>
            <person name="Giersch R.M."/>
            <person name="Beal B.F."/>
            <person name="Arriagada G."/>
            <person name="Davis B.W."/>
            <person name="Ostrander E.A."/>
            <person name="Goff S.P."/>
            <person name="Metzger M.J."/>
        </authorList>
    </citation>
    <scope>NUCLEOTIDE SEQUENCE</scope>
    <source>
        <strain evidence="2">MELC-2E11</strain>
        <tissue evidence="2">Siphon/mantle</tissue>
    </source>
</reference>
<dbReference type="InterPro" id="IPR011641">
    <property type="entry name" value="Tyr-kin_ephrin_A/B_rcpt-like"/>
</dbReference>
<protein>
    <recommendedName>
        <fullName evidence="1">Tyrosine-protein kinase ephrin type A/B receptor-like domain-containing protein</fullName>
    </recommendedName>
</protein>
<dbReference type="PANTHER" id="PTHR46104:SF1">
    <property type="entry name" value="GENE 9195-RELATED"/>
    <property type="match status" value="1"/>
</dbReference>
<name>A0ABY7DT27_MYAAR</name>
<dbReference type="SUPFAM" id="SSF57184">
    <property type="entry name" value="Growth factor receptor domain"/>
    <property type="match status" value="5"/>
</dbReference>
<dbReference type="InterPro" id="IPR009030">
    <property type="entry name" value="Growth_fac_rcpt_cys_sf"/>
</dbReference>
<feature type="domain" description="Tyrosine-protein kinase ephrin type A/B receptor-like" evidence="1">
    <location>
        <begin position="489"/>
        <end position="523"/>
    </location>
</feature>
<accession>A0ABY7DT27</accession>
<dbReference type="PANTHER" id="PTHR46104">
    <property type="entry name" value="GENE 9195-RELATED-RELATED"/>
    <property type="match status" value="1"/>
</dbReference>
<sequence length="1090" mass="112628">MSNAISRSPTDGVTGDVCPIGHYCPTGTGPSPLPCESGRFVAITAQSTCYDCTAGHYCTDGINEVDCPQGYYCPTGTGAVWQRCPTGTYGSSTGFSTESQCTTCPGGQYCETTNLTTPSGPCAAGYFCNSGSDSATPSNATAGDAGPCPVGHYCEEGTQTPTPCPIGTFSNQTLLTAAAECTNCTPGYFCDTTGLTEPVGLCSEGFYCLGGATQAHLQWLTAQEARAQWGNTALTAQAPHLTVLLAHSKNNNQLVIHVQLATTVLLEAPVMLIAQQVLKDFDDACVICPAGQYCPFQGQSATAGPCAGGWYCTLGSWTDKPSTLGNDTGSECHCPAQSIGGKCVAGEFCPVGSSVQTACTGGYYCGTDELDAVTGPCMAGYYCSSGSTMPNPVNETFGDICPKGNYCPEASQAAIPCPEGTFSNAYANENLTNCLPCTAGMYCAGTGRDLPNGNCTEGWFCPQESTQPQPTGNECLAGHECPEGSGAETPCQSGYYQPDVGQGSCFICPVGSYCDQNEAIAEEQSGVGEASHGVVTPKTCPAGYYCPAGTETAMANPCPIGTYSNTTGLANESQCILCDPGYYCDNPNMLAPAGPCNPGYYCTLAAFEPNPTVNGSECVQGEYCVEGSPYPVDCPKGMYGSAPQLTALSDCTFCPPGQYCDSPGLTAPSGNCLAGYYCSNASEEAAPVGTVYGDICPAGFFCEEASHQPKACDAGTYQPFQGRTNISACLDCDPGSYCNATGQASVTGDCLAGYFCTLGSTNMAPTDGVMGDICPAGSYCPLGTPNHIFCPNGTYTNHTGAAACYICPAGSYCTNRDSAEACPMGHYCPEGTGADKIPCPAGTYNPVESITQQSECTQCDGGKYCQLPGMDNYTDICDAGYYCTQGVDTPSPNSVNNTGVGAKCPVGYYCPAGSALPLPCSAGTYSDAEGSATCQTCPAGYYCMENTTSYSLYPCPAGYYCPAGTTHDTQFPCTKGYYNPTNIMDDVNDCLECPPGLYCETDGLEAPTGNCTAGWYCTGMSYQTMPVDEVNATDPAMCSCPSANYTGGECWPGTYCPAGANYPVQCDGGSYCSQNGLSAPEGLCDAGKLL</sequence>
<dbReference type="Gene3D" id="2.10.50.10">
    <property type="entry name" value="Tumor Necrosis Factor Receptor, subunit A, domain 2"/>
    <property type="match status" value="5"/>
</dbReference>
<organism evidence="2 3">
    <name type="scientific">Mya arenaria</name>
    <name type="common">Soft-shell clam</name>
    <dbReference type="NCBI Taxonomy" id="6604"/>
    <lineage>
        <taxon>Eukaryota</taxon>
        <taxon>Metazoa</taxon>
        <taxon>Spiralia</taxon>
        <taxon>Lophotrochozoa</taxon>
        <taxon>Mollusca</taxon>
        <taxon>Bivalvia</taxon>
        <taxon>Autobranchia</taxon>
        <taxon>Heteroconchia</taxon>
        <taxon>Euheterodonta</taxon>
        <taxon>Imparidentia</taxon>
        <taxon>Neoheterodontei</taxon>
        <taxon>Myida</taxon>
        <taxon>Myoidea</taxon>
        <taxon>Myidae</taxon>
        <taxon>Mya</taxon>
    </lineage>
</organism>
<evidence type="ECO:0000313" key="3">
    <source>
        <dbReference type="Proteomes" id="UP001164746"/>
    </source>
</evidence>
<dbReference type="Pfam" id="PF07699">
    <property type="entry name" value="Ephrin_rec_like"/>
    <property type="match status" value="1"/>
</dbReference>
<evidence type="ECO:0000259" key="1">
    <source>
        <dbReference type="Pfam" id="PF07699"/>
    </source>
</evidence>
<dbReference type="SMART" id="SM01411">
    <property type="entry name" value="Ephrin_rec_like"/>
    <property type="match status" value="13"/>
</dbReference>